<name>A0ABW3LN67_9BACI</name>
<evidence type="ECO:0000313" key="2">
    <source>
        <dbReference type="EMBL" id="MFD1039797.1"/>
    </source>
</evidence>
<dbReference type="EMBL" id="JBHTKJ010000046">
    <property type="protein sequence ID" value="MFD1039797.1"/>
    <property type="molecule type" value="Genomic_DNA"/>
</dbReference>
<dbReference type="InterPro" id="IPR014284">
    <property type="entry name" value="RNA_pol_sigma-70_dom"/>
</dbReference>
<dbReference type="InterPro" id="IPR007627">
    <property type="entry name" value="RNA_pol_sigma70_r2"/>
</dbReference>
<dbReference type="NCBIfam" id="TIGR02937">
    <property type="entry name" value="sigma70-ECF"/>
    <property type="match status" value="1"/>
</dbReference>
<protein>
    <submittedName>
        <fullName evidence="2">Sigma-70 family RNA polymerase sigma factor</fullName>
    </submittedName>
</protein>
<accession>A0ABW3LN67</accession>
<evidence type="ECO:0000259" key="1">
    <source>
        <dbReference type="Pfam" id="PF04542"/>
    </source>
</evidence>
<sequence>MEKKSISFEELFKQNERRIFYQIHKLRGKDPDRELYQEGLLTMWNAYETYTPDKGLLATYFNYTIRHRLVDLLRKKASELRNEQVFIHDRMLEIDNGNRVYINNKSYPIFDYSDSTIIDPYIWRQVKSLLTINQWKWVYYFVIQDLPVKEIAKLEDTTADAVKSWGKEVRKKLRNEKFLQLLKE</sequence>
<keyword evidence="3" id="KW-1185">Reference proteome</keyword>
<dbReference type="SUPFAM" id="SSF88946">
    <property type="entry name" value="Sigma2 domain of RNA polymerase sigma factors"/>
    <property type="match status" value="1"/>
</dbReference>
<dbReference type="InterPro" id="IPR013324">
    <property type="entry name" value="RNA_pol_sigma_r3/r4-like"/>
</dbReference>
<dbReference type="SUPFAM" id="SSF88659">
    <property type="entry name" value="Sigma3 and sigma4 domains of RNA polymerase sigma factors"/>
    <property type="match status" value="1"/>
</dbReference>
<dbReference type="Pfam" id="PF04542">
    <property type="entry name" value="Sigma70_r2"/>
    <property type="match status" value="1"/>
</dbReference>
<comment type="caution">
    <text evidence="2">The sequence shown here is derived from an EMBL/GenBank/DDBJ whole genome shotgun (WGS) entry which is preliminary data.</text>
</comment>
<gene>
    <name evidence="2" type="ORF">ACFQ3N_15530</name>
</gene>
<organism evidence="2 3">
    <name type="scientific">Virgibacillus byunsanensis</name>
    <dbReference type="NCBI Taxonomy" id="570945"/>
    <lineage>
        <taxon>Bacteria</taxon>
        <taxon>Bacillati</taxon>
        <taxon>Bacillota</taxon>
        <taxon>Bacilli</taxon>
        <taxon>Bacillales</taxon>
        <taxon>Bacillaceae</taxon>
        <taxon>Virgibacillus</taxon>
    </lineage>
</organism>
<evidence type="ECO:0000313" key="3">
    <source>
        <dbReference type="Proteomes" id="UP001597040"/>
    </source>
</evidence>
<feature type="domain" description="RNA polymerase sigma-70 region 2" evidence="1">
    <location>
        <begin position="11"/>
        <end position="77"/>
    </location>
</feature>
<dbReference type="RefSeq" id="WP_390363450.1">
    <property type="nucleotide sequence ID" value="NZ_JBHTKJ010000046.1"/>
</dbReference>
<proteinExistence type="predicted"/>
<dbReference type="Gene3D" id="1.10.1740.10">
    <property type="match status" value="1"/>
</dbReference>
<dbReference type="Proteomes" id="UP001597040">
    <property type="component" value="Unassembled WGS sequence"/>
</dbReference>
<reference evidence="3" key="1">
    <citation type="journal article" date="2019" name="Int. J. Syst. Evol. Microbiol.">
        <title>The Global Catalogue of Microorganisms (GCM) 10K type strain sequencing project: providing services to taxonomists for standard genome sequencing and annotation.</title>
        <authorList>
            <consortium name="The Broad Institute Genomics Platform"/>
            <consortium name="The Broad Institute Genome Sequencing Center for Infectious Disease"/>
            <person name="Wu L."/>
            <person name="Ma J."/>
        </authorList>
    </citation>
    <scope>NUCLEOTIDE SEQUENCE [LARGE SCALE GENOMIC DNA]</scope>
    <source>
        <strain evidence="3">CCUG 56754</strain>
    </source>
</reference>
<dbReference type="InterPro" id="IPR013325">
    <property type="entry name" value="RNA_pol_sigma_r2"/>
</dbReference>